<evidence type="ECO:0000313" key="1">
    <source>
        <dbReference type="EMBL" id="KAF5316378.1"/>
    </source>
</evidence>
<organism evidence="1 2">
    <name type="scientific">Psilocybe cf. subviscida</name>
    <dbReference type="NCBI Taxonomy" id="2480587"/>
    <lineage>
        <taxon>Eukaryota</taxon>
        <taxon>Fungi</taxon>
        <taxon>Dikarya</taxon>
        <taxon>Basidiomycota</taxon>
        <taxon>Agaricomycotina</taxon>
        <taxon>Agaricomycetes</taxon>
        <taxon>Agaricomycetidae</taxon>
        <taxon>Agaricales</taxon>
        <taxon>Agaricineae</taxon>
        <taxon>Strophariaceae</taxon>
        <taxon>Psilocybe</taxon>
    </lineage>
</organism>
<dbReference type="EMBL" id="JAACJJ010000042">
    <property type="protein sequence ID" value="KAF5316378.1"/>
    <property type="molecule type" value="Genomic_DNA"/>
</dbReference>
<dbReference type="AlphaFoldDB" id="A0A8H5EY66"/>
<dbReference type="Proteomes" id="UP000567179">
    <property type="component" value="Unassembled WGS sequence"/>
</dbReference>
<protein>
    <submittedName>
        <fullName evidence="1">Uncharacterized protein</fullName>
    </submittedName>
</protein>
<comment type="caution">
    <text evidence="1">The sequence shown here is derived from an EMBL/GenBank/DDBJ whole genome shotgun (WGS) entry which is preliminary data.</text>
</comment>
<keyword evidence="2" id="KW-1185">Reference proteome</keyword>
<accession>A0A8H5EY66</accession>
<sequence>MAAPTTLPVLPPEILQEIVDFHAQLDGDPEDWPHVACPWSSSMLALLSASRQLRLSAIRHIFRDVHVYCGFRERPMDKLRQLIVPDTAGLPLGSIGPNIKTLYIHTYVNPNNYTSSETSADEDEPAELFHIPLLDSIRKQSPLCTLSLAASMVYELPCPWNALPLEFRWTLISFFQLPLLKSFKSSGICGMKGALFKDASFQQLSVADSVAKYGLFAHPAANKPSFQNRHIISLLIHQSDIPESLSLPTLQHLSVARLPLAHLNALWLIITSTWRNLIRLGIDDNFDGIGDRRTYTIPESINISLLPRLEIFKYWHVQKLSNSSPQPTILPPIVFLQVTNCVSALKHLHINVYSEKGADTKEEMISRVATDPSWDTLDHILTKSCFPNLAKVKITLQQSLAVWVNTQDWKEASRDLDAARALHVEVESALRLSFSRLIQRASVSVELHCIVHPFKASRAY</sequence>
<reference evidence="1 2" key="1">
    <citation type="journal article" date="2020" name="ISME J.">
        <title>Uncovering the hidden diversity of litter-decomposition mechanisms in mushroom-forming fungi.</title>
        <authorList>
            <person name="Floudas D."/>
            <person name="Bentzer J."/>
            <person name="Ahren D."/>
            <person name="Johansson T."/>
            <person name="Persson P."/>
            <person name="Tunlid A."/>
        </authorList>
    </citation>
    <scope>NUCLEOTIDE SEQUENCE [LARGE SCALE GENOMIC DNA]</scope>
    <source>
        <strain evidence="1 2">CBS 101986</strain>
    </source>
</reference>
<gene>
    <name evidence="1" type="ORF">D9619_006694</name>
</gene>
<proteinExistence type="predicted"/>
<name>A0A8H5EY66_9AGAR</name>
<evidence type="ECO:0000313" key="2">
    <source>
        <dbReference type="Proteomes" id="UP000567179"/>
    </source>
</evidence>